<evidence type="ECO:0000313" key="2">
    <source>
        <dbReference type="EMBL" id="CAJ2502461.1"/>
    </source>
</evidence>
<feature type="region of interest" description="Disordered" evidence="1">
    <location>
        <begin position="137"/>
        <end position="169"/>
    </location>
</feature>
<evidence type="ECO:0000313" key="3">
    <source>
        <dbReference type="Proteomes" id="UP001295740"/>
    </source>
</evidence>
<protein>
    <submittedName>
        <fullName evidence="2">Uu.00g098550.m01.CDS01</fullName>
    </submittedName>
</protein>
<feature type="compositionally biased region" description="Low complexity" evidence="1">
    <location>
        <begin position="150"/>
        <end position="169"/>
    </location>
</feature>
<accession>A0AAI8VCP4</accession>
<feature type="compositionally biased region" description="Basic residues" evidence="1">
    <location>
        <begin position="137"/>
        <end position="149"/>
    </location>
</feature>
<organism evidence="2 3">
    <name type="scientific">Anthostomella pinea</name>
    <dbReference type="NCBI Taxonomy" id="933095"/>
    <lineage>
        <taxon>Eukaryota</taxon>
        <taxon>Fungi</taxon>
        <taxon>Dikarya</taxon>
        <taxon>Ascomycota</taxon>
        <taxon>Pezizomycotina</taxon>
        <taxon>Sordariomycetes</taxon>
        <taxon>Xylariomycetidae</taxon>
        <taxon>Xylariales</taxon>
        <taxon>Xylariaceae</taxon>
        <taxon>Anthostomella</taxon>
    </lineage>
</organism>
<dbReference type="Proteomes" id="UP001295740">
    <property type="component" value="Unassembled WGS sequence"/>
</dbReference>
<dbReference type="AlphaFoldDB" id="A0AAI8VCP4"/>
<evidence type="ECO:0000256" key="1">
    <source>
        <dbReference type="SAM" id="MobiDB-lite"/>
    </source>
</evidence>
<reference evidence="2" key="1">
    <citation type="submission" date="2023-10" db="EMBL/GenBank/DDBJ databases">
        <authorList>
            <person name="Hackl T."/>
        </authorList>
    </citation>
    <scope>NUCLEOTIDE SEQUENCE</scope>
</reference>
<sequence>MWVALHHHQHQNKPTQPPLCVRAPFILTSSVHPIIQQKIHTLNAALSPANAWRKRDTKTYKTTSRIEAIHLPGSRDRAHDSAVYADCGWGHNRFRPWNSGRALGLSGLGGQGDIARRRAALQPSGFFWDCLRRKTRRAKKKSAKPRAKASAKINGNGSANASASASTNINGTANATADASSYMMMIPLGGNAHPEDKDKKDHYCRECVFRDCTVRILVDVVKECERKAKKAKIAYNH</sequence>
<proteinExistence type="predicted"/>
<dbReference type="EMBL" id="CAUWAG010000004">
    <property type="protein sequence ID" value="CAJ2502461.1"/>
    <property type="molecule type" value="Genomic_DNA"/>
</dbReference>
<name>A0AAI8VCP4_9PEZI</name>
<comment type="caution">
    <text evidence="2">The sequence shown here is derived from an EMBL/GenBank/DDBJ whole genome shotgun (WGS) entry which is preliminary data.</text>
</comment>
<keyword evidence="3" id="KW-1185">Reference proteome</keyword>
<gene>
    <name evidence="2" type="ORF">KHLLAP_LOCUS2929</name>
</gene>